<evidence type="ECO:0000313" key="1">
    <source>
        <dbReference type="EMBL" id="TMS38772.1"/>
    </source>
</evidence>
<evidence type="ECO:0000313" key="2">
    <source>
        <dbReference type="Proteomes" id="UP000298663"/>
    </source>
</evidence>
<keyword evidence="2" id="KW-1185">Reference proteome</keyword>
<dbReference type="AlphaFoldDB" id="A0A4U8UZ76"/>
<reference evidence="1 2" key="1">
    <citation type="journal article" date="2015" name="Genome Biol.">
        <title>Comparative genomics of Steinernema reveals deeply conserved gene regulatory networks.</title>
        <authorList>
            <person name="Dillman A.R."/>
            <person name="Macchietto M."/>
            <person name="Porter C.F."/>
            <person name="Rogers A."/>
            <person name="Williams B."/>
            <person name="Antoshechkin I."/>
            <person name="Lee M.M."/>
            <person name="Goodwin Z."/>
            <person name="Lu X."/>
            <person name="Lewis E.E."/>
            <person name="Goodrich-Blair H."/>
            <person name="Stock S.P."/>
            <person name="Adams B.J."/>
            <person name="Sternberg P.W."/>
            <person name="Mortazavi A."/>
        </authorList>
    </citation>
    <scope>NUCLEOTIDE SEQUENCE [LARGE SCALE GENOMIC DNA]</scope>
    <source>
        <strain evidence="1 2">ALL</strain>
    </source>
</reference>
<reference evidence="1 2" key="2">
    <citation type="journal article" date="2019" name="G3 (Bethesda)">
        <title>Hybrid Assembly of the Genome of the Entomopathogenic Nematode Steinernema carpocapsae Identifies the X-Chromosome.</title>
        <authorList>
            <person name="Serra L."/>
            <person name="Macchietto M."/>
            <person name="Macias-Munoz A."/>
            <person name="McGill C.J."/>
            <person name="Rodriguez I.M."/>
            <person name="Rodriguez B."/>
            <person name="Murad R."/>
            <person name="Mortazavi A."/>
        </authorList>
    </citation>
    <scope>NUCLEOTIDE SEQUENCE [LARGE SCALE GENOMIC DNA]</scope>
    <source>
        <strain evidence="1 2">ALL</strain>
    </source>
</reference>
<comment type="caution">
    <text evidence="1">The sequence shown here is derived from an EMBL/GenBank/DDBJ whole genome shotgun (WGS) entry which is preliminary data.</text>
</comment>
<gene>
    <name evidence="1" type="ORF">L596_005421</name>
</gene>
<accession>A0A4U8UZ76</accession>
<dbReference type="EMBL" id="AZBU02000001">
    <property type="protein sequence ID" value="TMS38772.1"/>
    <property type="molecule type" value="Genomic_DNA"/>
</dbReference>
<proteinExistence type="predicted"/>
<dbReference type="Proteomes" id="UP000298663">
    <property type="component" value="Unassembled WGS sequence"/>
</dbReference>
<sequence length="66" mass="7979">MTIPRNFQEKFPDHAHEDQHVRMSKVLQIRTRGMLPCQSWATMTRNRSLRLFEHQIWPLMALFDAE</sequence>
<organism evidence="1 2">
    <name type="scientific">Steinernema carpocapsae</name>
    <name type="common">Entomopathogenic nematode</name>
    <dbReference type="NCBI Taxonomy" id="34508"/>
    <lineage>
        <taxon>Eukaryota</taxon>
        <taxon>Metazoa</taxon>
        <taxon>Ecdysozoa</taxon>
        <taxon>Nematoda</taxon>
        <taxon>Chromadorea</taxon>
        <taxon>Rhabditida</taxon>
        <taxon>Tylenchina</taxon>
        <taxon>Panagrolaimomorpha</taxon>
        <taxon>Strongyloidoidea</taxon>
        <taxon>Steinernematidae</taxon>
        <taxon>Steinernema</taxon>
    </lineage>
</organism>
<protein>
    <submittedName>
        <fullName evidence="1">Uncharacterized protein</fullName>
    </submittedName>
</protein>
<name>A0A4U8UZ76_STECR</name>